<dbReference type="RefSeq" id="WP_076479168.1">
    <property type="nucleotide sequence ID" value="NZ_FTNT01000005.1"/>
</dbReference>
<dbReference type="InterPro" id="IPR002539">
    <property type="entry name" value="MaoC-like_dom"/>
</dbReference>
<keyword evidence="5" id="KW-1185">Reference proteome</keyword>
<dbReference type="AlphaFoldDB" id="A0A1N7FHF7"/>
<dbReference type="Gene3D" id="3.10.129.10">
    <property type="entry name" value="Hotdog Thioesterase"/>
    <property type="match status" value="2"/>
</dbReference>
<feature type="domain" description="FAS1-like dehydratase" evidence="3">
    <location>
        <begin position="9"/>
        <end position="133"/>
    </location>
</feature>
<dbReference type="SUPFAM" id="SSF54637">
    <property type="entry name" value="Thioesterase/thiol ester dehydrase-isomerase"/>
    <property type="match status" value="2"/>
</dbReference>
<dbReference type="Proteomes" id="UP000186218">
    <property type="component" value="Unassembled WGS sequence"/>
</dbReference>
<evidence type="ECO:0000256" key="1">
    <source>
        <dbReference type="ARBA" id="ARBA00005254"/>
    </source>
</evidence>
<comment type="similarity">
    <text evidence="1">Belongs to the enoyl-CoA hydratase/isomerase family.</text>
</comment>
<protein>
    <submittedName>
        <fullName evidence="4">Acyl dehydratase</fullName>
    </submittedName>
</protein>
<evidence type="ECO:0000313" key="5">
    <source>
        <dbReference type="Proteomes" id="UP000186218"/>
    </source>
</evidence>
<dbReference type="PANTHER" id="PTHR43841">
    <property type="entry name" value="3-HYDROXYACYL-THIOESTER DEHYDRATASE HTDX-RELATED"/>
    <property type="match status" value="1"/>
</dbReference>
<organism evidence="4 5">
    <name type="scientific">Williamsia sterculiae</name>
    <dbReference type="NCBI Taxonomy" id="1344003"/>
    <lineage>
        <taxon>Bacteria</taxon>
        <taxon>Bacillati</taxon>
        <taxon>Actinomycetota</taxon>
        <taxon>Actinomycetes</taxon>
        <taxon>Mycobacteriales</taxon>
        <taxon>Nocardiaceae</taxon>
        <taxon>Williamsia</taxon>
    </lineage>
</organism>
<dbReference type="Pfam" id="PF01575">
    <property type="entry name" value="MaoC_dehydratas"/>
    <property type="match status" value="1"/>
</dbReference>
<sequence>MNDLARFDGWKFFESNDIFVVGREDVRDFARTVRADNAAHWFEGDDNATLLTPPTFASKMGTRAMRWLAAGELARYGMSGTIHTDQTFTYYHPMRAGDEIRSIIALLPIRTKAGGDIIIFDGYLVNQHGTVAAASRSTVLGRAGNPNDDEIMAAANAVLGDRALLHDSGGFHTIDIPAAVAELPETPTGDDPAIRDHAAAIALGDPLPTWTPRVALVDLIDFAGVSGDLNPIHYSDYIAHKVGLKSTIAHGMLTMGLGASYLTNELVHPLALVDYKVRFTGIAPVSAQEPAAITYSGRVKSVDEEAKTAVLAITATVDDKRIFGRATATVAIT</sequence>
<reference evidence="4 5" key="1">
    <citation type="submission" date="2017-01" db="EMBL/GenBank/DDBJ databases">
        <authorList>
            <person name="Mah S.A."/>
            <person name="Swanson W.J."/>
            <person name="Moy G.W."/>
            <person name="Vacquier V.D."/>
        </authorList>
    </citation>
    <scope>NUCLEOTIDE SEQUENCE [LARGE SCALE GENOMIC DNA]</scope>
    <source>
        <strain evidence="4 5">CPCC 203464</strain>
    </source>
</reference>
<dbReference type="Pfam" id="PF13452">
    <property type="entry name" value="FAS1_DH_region"/>
    <property type="match status" value="1"/>
</dbReference>
<accession>A0A1N7FHF7</accession>
<dbReference type="OrthoDB" id="5415111at2"/>
<dbReference type="InterPro" id="IPR039569">
    <property type="entry name" value="FAS1-like_DH_region"/>
</dbReference>
<evidence type="ECO:0000313" key="4">
    <source>
        <dbReference type="EMBL" id="SIR99665.1"/>
    </source>
</evidence>
<feature type="domain" description="MaoC-like" evidence="2">
    <location>
        <begin position="217"/>
        <end position="303"/>
    </location>
</feature>
<dbReference type="EMBL" id="FTNT01000005">
    <property type="protein sequence ID" value="SIR99665.1"/>
    <property type="molecule type" value="Genomic_DNA"/>
</dbReference>
<evidence type="ECO:0000259" key="2">
    <source>
        <dbReference type="Pfam" id="PF01575"/>
    </source>
</evidence>
<name>A0A1N7FHF7_9NOCA</name>
<dbReference type="InterPro" id="IPR029069">
    <property type="entry name" value="HotDog_dom_sf"/>
</dbReference>
<gene>
    <name evidence="4" type="ORF">SAMN05445060_2067</name>
</gene>
<dbReference type="STRING" id="1344003.SAMN05445060_2067"/>
<dbReference type="PANTHER" id="PTHR43841:SF3">
    <property type="entry name" value="(3R)-HYDROXYACYL-ACP DEHYDRATASE SUBUNIT HADB"/>
    <property type="match status" value="1"/>
</dbReference>
<evidence type="ECO:0000259" key="3">
    <source>
        <dbReference type="Pfam" id="PF13452"/>
    </source>
</evidence>
<proteinExistence type="inferred from homology"/>